<evidence type="ECO:0000259" key="6">
    <source>
        <dbReference type="PROSITE" id="PS50970"/>
    </source>
</evidence>
<evidence type="ECO:0000313" key="8">
    <source>
        <dbReference type="Proteomes" id="UP000004956"/>
    </source>
</evidence>
<sequence>MTTNTTTSPASRPARPFTALLAKKESLIIDGAMSTALEALGADLKDDLWTAKVLVNEPEIVERVHEAYARAGADVAITCSYQATEAGLAKKGLDSEAAFDVIAKSVTLAREGCRRGGREDAIVAGSVGPYGAYLADGSEYRGDYRLTDAEFEAFHALRMDALKAAGCDLYALETQPQFAEIRALVRMTAARGMTCWVTMTHKAGDPTRLPDGTPLSEVAAWLDGEDCVEALGLNCVPKATAAQALDALTGATSKPVILYPNSGETYDAATKTWSKADPHAHDWDADVVRWKGQGVRCLGGCCRTLPEDVRVMRKAFLG</sequence>
<evidence type="ECO:0000256" key="5">
    <source>
        <dbReference type="PROSITE-ProRule" id="PRU00333"/>
    </source>
</evidence>
<dbReference type="AlphaFoldDB" id="H3KFM4"/>
<keyword evidence="2 5" id="KW-0808">Transferase</keyword>
<dbReference type="GO" id="GO:0008898">
    <property type="term" value="F:S-adenosylmethionine-homocysteine S-methyltransferase activity"/>
    <property type="evidence" value="ECO:0007669"/>
    <property type="project" value="TreeGrafter"/>
</dbReference>
<evidence type="ECO:0000256" key="4">
    <source>
        <dbReference type="ARBA" id="ARBA00022833"/>
    </source>
</evidence>
<evidence type="ECO:0000256" key="2">
    <source>
        <dbReference type="ARBA" id="ARBA00022679"/>
    </source>
</evidence>
<comment type="cofactor">
    <cofactor evidence="5">
        <name>Zn(2+)</name>
        <dbReference type="ChEBI" id="CHEBI:29105"/>
    </cofactor>
</comment>
<dbReference type="RefSeq" id="WP_008542561.1">
    <property type="nucleotide sequence ID" value="NZ_JH604981.1"/>
</dbReference>
<keyword evidence="8" id="KW-1185">Reference proteome</keyword>
<dbReference type="HOGENOM" id="CLU_004914_3_2_4"/>
<dbReference type="PATRIC" id="fig|762967.3.peg.1215"/>
<dbReference type="STRING" id="762967.HMPREF9440_01543"/>
<dbReference type="PANTHER" id="PTHR46015:SF1">
    <property type="entry name" value="HOMOCYSTEINE S-METHYLTRANSFERASE-LIKE ISOFORM 1"/>
    <property type="match status" value="1"/>
</dbReference>
<dbReference type="Proteomes" id="UP000004956">
    <property type="component" value="Unassembled WGS sequence"/>
</dbReference>
<keyword evidence="1 5" id="KW-0489">Methyltransferase</keyword>
<name>H3KFM4_9BURK</name>
<dbReference type="NCBIfam" id="NF007020">
    <property type="entry name" value="PRK09485.1"/>
    <property type="match status" value="1"/>
</dbReference>
<dbReference type="PIRSF" id="PIRSF037505">
    <property type="entry name" value="Betaine_HMT"/>
    <property type="match status" value="1"/>
</dbReference>
<dbReference type="PROSITE" id="PS50970">
    <property type="entry name" value="HCY"/>
    <property type="match status" value="1"/>
</dbReference>
<dbReference type="EMBL" id="AFBQ01000227">
    <property type="protein sequence ID" value="EHY31091.1"/>
    <property type="molecule type" value="Genomic_DNA"/>
</dbReference>
<dbReference type="InterPro" id="IPR051486">
    <property type="entry name" value="Hcy_S-methyltransferase"/>
</dbReference>
<keyword evidence="4 5" id="KW-0862">Zinc</keyword>
<feature type="binding site" evidence="5">
    <location>
        <position position="235"/>
    </location>
    <ligand>
        <name>Zn(2+)</name>
        <dbReference type="ChEBI" id="CHEBI:29105"/>
    </ligand>
</feature>
<dbReference type="InterPro" id="IPR003726">
    <property type="entry name" value="HCY_dom"/>
</dbReference>
<feature type="binding site" evidence="5">
    <location>
        <position position="301"/>
    </location>
    <ligand>
        <name>Zn(2+)</name>
        <dbReference type="ChEBI" id="CHEBI:29105"/>
    </ligand>
</feature>
<dbReference type="GO" id="GO:0032259">
    <property type="term" value="P:methylation"/>
    <property type="evidence" value="ECO:0007669"/>
    <property type="project" value="UniProtKB-KW"/>
</dbReference>
<reference evidence="7 8" key="1">
    <citation type="submission" date="2011-11" db="EMBL/GenBank/DDBJ databases">
        <authorList>
            <person name="Weinstock G."/>
            <person name="Sodergren E."/>
            <person name="Clifton S."/>
            <person name="Fulton L."/>
            <person name="Fulton B."/>
            <person name="Courtney L."/>
            <person name="Fronick C."/>
            <person name="Harrison M."/>
            <person name="Strong C."/>
            <person name="Farmer C."/>
            <person name="Delahaunty K."/>
            <person name="Markovic C."/>
            <person name="Hall O."/>
            <person name="Minx P."/>
            <person name="Tomlinson C."/>
            <person name="Mitreva M."/>
            <person name="Hou S."/>
            <person name="Chen J."/>
            <person name="Wollam A."/>
            <person name="Pepin K.H."/>
            <person name="Johnson M."/>
            <person name="Bhonagiri V."/>
            <person name="Zhang X."/>
            <person name="Suruliraj S."/>
            <person name="Warren W."/>
            <person name="Chinwalla A."/>
            <person name="Mardis E.R."/>
            <person name="Wilson R.K."/>
        </authorList>
    </citation>
    <scope>NUCLEOTIDE SEQUENCE [LARGE SCALE GENOMIC DNA]</scope>
    <source>
        <strain evidence="7 8">YIT 11816</strain>
    </source>
</reference>
<dbReference type="Pfam" id="PF02574">
    <property type="entry name" value="S-methyl_trans"/>
    <property type="match status" value="1"/>
</dbReference>
<evidence type="ECO:0000256" key="1">
    <source>
        <dbReference type="ARBA" id="ARBA00022603"/>
    </source>
</evidence>
<dbReference type="InterPro" id="IPR017226">
    <property type="entry name" value="BHMT-like"/>
</dbReference>
<evidence type="ECO:0000256" key="3">
    <source>
        <dbReference type="ARBA" id="ARBA00022723"/>
    </source>
</evidence>
<dbReference type="SUPFAM" id="SSF82282">
    <property type="entry name" value="Homocysteine S-methyltransferase"/>
    <property type="match status" value="1"/>
</dbReference>
<protein>
    <submittedName>
        <fullName evidence="7">Homocysteine S-methyltransferase</fullName>
    </submittedName>
</protein>
<feature type="binding site" evidence="5">
    <location>
        <position position="302"/>
    </location>
    <ligand>
        <name>Zn(2+)</name>
        <dbReference type="ChEBI" id="CHEBI:29105"/>
    </ligand>
</feature>
<proteinExistence type="predicted"/>
<dbReference type="PANTHER" id="PTHR46015">
    <property type="entry name" value="ZGC:172121"/>
    <property type="match status" value="1"/>
</dbReference>
<organism evidence="7 8">
    <name type="scientific">Sutterella parvirubra YIT 11816</name>
    <dbReference type="NCBI Taxonomy" id="762967"/>
    <lineage>
        <taxon>Bacteria</taxon>
        <taxon>Pseudomonadati</taxon>
        <taxon>Pseudomonadota</taxon>
        <taxon>Betaproteobacteria</taxon>
        <taxon>Burkholderiales</taxon>
        <taxon>Sutterellaceae</taxon>
        <taxon>Sutterella</taxon>
    </lineage>
</organism>
<gene>
    <name evidence="7" type="ORF">HMPREF9440_01543</name>
</gene>
<evidence type="ECO:0000313" key="7">
    <source>
        <dbReference type="EMBL" id="EHY31091.1"/>
    </source>
</evidence>
<accession>H3KFM4</accession>
<dbReference type="InterPro" id="IPR036589">
    <property type="entry name" value="HCY_dom_sf"/>
</dbReference>
<dbReference type="GO" id="GO:0008270">
    <property type="term" value="F:zinc ion binding"/>
    <property type="evidence" value="ECO:0007669"/>
    <property type="project" value="InterPro"/>
</dbReference>
<dbReference type="Gene3D" id="3.20.20.330">
    <property type="entry name" value="Homocysteine-binding-like domain"/>
    <property type="match status" value="1"/>
</dbReference>
<dbReference type="OrthoDB" id="9803687at2"/>
<feature type="domain" description="Hcy-binding" evidence="6">
    <location>
        <begin position="15"/>
        <end position="316"/>
    </location>
</feature>
<comment type="caution">
    <text evidence="7">The sequence shown here is derived from an EMBL/GenBank/DDBJ whole genome shotgun (WGS) entry which is preliminary data.</text>
</comment>
<dbReference type="GO" id="GO:0033528">
    <property type="term" value="P:S-methylmethionine cycle"/>
    <property type="evidence" value="ECO:0007669"/>
    <property type="project" value="TreeGrafter"/>
</dbReference>
<dbReference type="GO" id="GO:0009086">
    <property type="term" value="P:methionine biosynthetic process"/>
    <property type="evidence" value="ECO:0007669"/>
    <property type="project" value="InterPro"/>
</dbReference>
<keyword evidence="3 5" id="KW-0479">Metal-binding</keyword>